<reference evidence="9 10" key="1">
    <citation type="submission" date="2013-10" db="EMBL/GenBank/DDBJ databases">
        <authorList>
            <consortium name="International Citrus Genome Consortium"/>
            <person name="Jenkins J."/>
            <person name="Schmutz J."/>
            <person name="Prochnik S."/>
            <person name="Rokhsar D."/>
            <person name="Gmitter F."/>
            <person name="Ollitrault P."/>
            <person name="Machado M."/>
            <person name="Talon M."/>
            <person name="Wincker P."/>
            <person name="Jaillon O."/>
            <person name="Morgante M."/>
        </authorList>
    </citation>
    <scope>NUCLEOTIDE SEQUENCE</scope>
    <source>
        <strain evidence="10">cv. Clemenules</strain>
    </source>
</reference>
<keyword evidence="10" id="KW-1185">Reference proteome</keyword>
<dbReference type="PRINTS" id="PR00076">
    <property type="entry name" value="6PGDHDRGNASE"/>
</dbReference>
<dbReference type="EMBL" id="KI536661">
    <property type="protein sequence ID" value="ESR55129.1"/>
    <property type="molecule type" value="Genomic_DNA"/>
</dbReference>
<evidence type="ECO:0000256" key="4">
    <source>
        <dbReference type="ARBA" id="ARBA00023002"/>
    </source>
</evidence>
<evidence type="ECO:0000256" key="6">
    <source>
        <dbReference type="ARBA" id="ARBA00023126"/>
    </source>
</evidence>
<dbReference type="InterPro" id="IPR013328">
    <property type="entry name" value="6PGD_dom2"/>
</dbReference>
<keyword evidence="5" id="KW-0311">Gluconate utilization</keyword>
<comment type="pathway">
    <text evidence="1">Carbohydrate degradation; pentose phosphate pathway; D-ribulose 5-phosphate from D-glucose 6-phosphate (oxidative stage): step 3/3.</text>
</comment>
<dbReference type="GO" id="GO:0006098">
    <property type="term" value="P:pentose-phosphate shunt"/>
    <property type="evidence" value="ECO:0007669"/>
    <property type="project" value="UniProtKB-UniPathway"/>
</dbReference>
<dbReference type="GO" id="GO:0019521">
    <property type="term" value="P:D-gluconate metabolic process"/>
    <property type="evidence" value="ECO:0007669"/>
    <property type="project" value="UniProtKB-KW"/>
</dbReference>
<dbReference type="InParanoid" id="V4VQA7"/>
<dbReference type="Pfam" id="PF03446">
    <property type="entry name" value="NAD_binding_2"/>
    <property type="match status" value="1"/>
</dbReference>
<dbReference type="Gramene" id="ESR55129">
    <property type="protein sequence ID" value="ESR55129"/>
    <property type="gene ID" value="CICLE_v10023851mg"/>
</dbReference>
<dbReference type="AlphaFoldDB" id="V4VQA7"/>
<dbReference type="NCBIfam" id="NF006765">
    <property type="entry name" value="PRK09287.1"/>
    <property type="match status" value="1"/>
</dbReference>
<dbReference type="Gene3D" id="1.20.5.320">
    <property type="entry name" value="6-Phosphogluconate Dehydrogenase, domain 3"/>
    <property type="match status" value="1"/>
</dbReference>
<dbReference type="Pfam" id="PF00393">
    <property type="entry name" value="6PGD"/>
    <property type="match status" value="1"/>
</dbReference>
<protein>
    <recommendedName>
        <fullName evidence="3">phosphogluconate dehydrogenase (NADP(+)-dependent, decarboxylating)</fullName>
        <ecNumber evidence="3">1.1.1.44</ecNumber>
    </recommendedName>
</protein>
<dbReference type="Proteomes" id="UP000030687">
    <property type="component" value="Unassembled WGS sequence"/>
</dbReference>
<dbReference type="EC" id="1.1.1.44" evidence="3"/>
<dbReference type="Gene3D" id="3.40.50.720">
    <property type="entry name" value="NAD(P)-binding Rossmann-like Domain"/>
    <property type="match status" value="2"/>
</dbReference>
<dbReference type="PANTHER" id="PTHR11811">
    <property type="entry name" value="6-PHOSPHOGLUCONATE DEHYDROGENASE"/>
    <property type="match status" value="1"/>
</dbReference>
<feature type="domain" description="6-phosphogluconate dehydrogenase C-terminal" evidence="8">
    <location>
        <begin position="143"/>
        <end position="424"/>
    </location>
</feature>
<dbReference type="InterPro" id="IPR006183">
    <property type="entry name" value="Pgluconate_DH"/>
</dbReference>
<evidence type="ECO:0000256" key="3">
    <source>
        <dbReference type="ARBA" id="ARBA00013011"/>
    </source>
</evidence>
<keyword evidence="6" id="KW-0570">Pentose shunt</keyword>
<dbReference type="SUPFAM" id="SSF48179">
    <property type="entry name" value="6-phosphogluconate dehydrogenase C-terminal domain-like"/>
    <property type="match status" value="1"/>
</dbReference>
<dbReference type="GO" id="GO:0004616">
    <property type="term" value="F:phosphogluconate dehydrogenase (decarboxylating) activity"/>
    <property type="evidence" value="ECO:0007669"/>
    <property type="project" value="UniProtKB-EC"/>
</dbReference>
<evidence type="ECO:0000256" key="2">
    <source>
        <dbReference type="ARBA" id="ARBA00008419"/>
    </source>
</evidence>
<keyword evidence="4" id="KW-0560">Oxidoreductase</keyword>
<dbReference type="InterPro" id="IPR008927">
    <property type="entry name" value="6-PGluconate_DH-like_C_sf"/>
</dbReference>
<feature type="active site" description="Proton acceptor" evidence="7">
    <location>
        <position position="147"/>
    </location>
</feature>
<gene>
    <name evidence="9" type="ORF">CICLE_v10023851mg</name>
</gene>
<evidence type="ECO:0000256" key="1">
    <source>
        <dbReference type="ARBA" id="ARBA00004874"/>
    </source>
</evidence>
<evidence type="ECO:0000313" key="9">
    <source>
        <dbReference type="EMBL" id="ESR55129.1"/>
    </source>
</evidence>
<proteinExistence type="inferred from homology"/>
<dbReference type="InterPro" id="IPR006114">
    <property type="entry name" value="6PGDH_C"/>
</dbReference>
<dbReference type="InterPro" id="IPR006113">
    <property type="entry name" value="6PGDH_Gnd/GntZ"/>
</dbReference>
<dbReference type="eggNOG" id="KOG2653">
    <property type="taxonomic scope" value="Eukaryota"/>
</dbReference>
<dbReference type="FunFam" id="1.10.1040.10:FF:000002">
    <property type="entry name" value="6-phosphogluconate dehydrogenase, decarboxylating"/>
    <property type="match status" value="1"/>
</dbReference>
<dbReference type="Gene3D" id="1.10.1040.10">
    <property type="entry name" value="N-(1-d-carboxylethyl)-l-norvaline Dehydrogenase, domain 2"/>
    <property type="match status" value="1"/>
</dbReference>
<organism evidence="9 10">
    <name type="scientific">Citrus clementina</name>
    <name type="common">Clementine</name>
    <name type="synonym">Citrus deliciosa x Citrus sinensis</name>
    <dbReference type="NCBI Taxonomy" id="85681"/>
    <lineage>
        <taxon>Eukaryota</taxon>
        <taxon>Viridiplantae</taxon>
        <taxon>Streptophyta</taxon>
        <taxon>Embryophyta</taxon>
        <taxon>Tracheophyta</taxon>
        <taxon>Spermatophyta</taxon>
        <taxon>Magnoliopsida</taxon>
        <taxon>eudicotyledons</taxon>
        <taxon>Gunneridae</taxon>
        <taxon>Pentapetalae</taxon>
        <taxon>rosids</taxon>
        <taxon>malvids</taxon>
        <taxon>Sapindales</taxon>
        <taxon>Rutaceae</taxon>
        <taxon>Aurantioideae</taxon>
        <taxon>Citrus</taxon>
    </lineage>
</organism>
<dbReference type="GO" id="GO:0005829">
    <property type="term" value="C:cytosol"/>
    <property type="evidence" value="ECO:0007669"/>
    <property type="project" value="UniProtKB-ARBA"/>
</dbReference>
<evidence type="ECO:0000259" key="8">
    <source>
        <dbReference type="SMART" id="SM01350"/>
    </source>
</evidence>
<accession>V4VQA7</accession>
<sequence>MEASALSRIGLAGLAVMGQKLALNVAEKGFPISVYNRTTSKVDETLDRAHREGQLRLTGHYTRRDFVLSLQRPRSVIILVKAGSPVDQTITALSEKRVARHGPSLMPGGSFEAYNNIRDILQRVAAHVDDGPCITYIGEGGSGNFVKMVHNGIEYGDMQLISEAYDVLKHVGGVSNAELAEIFDEWNKGELESFLVQITADIFKVKDEYGEGELVDKILDKTGMKGTGKWTIQQAAELLVAALTIAASLDCRYLSGLKEERQEAAKVLKEAGLKDEVQNVGVHVDKKRLIDDVRQALYASKICKRMDLNFGELARIWKGGCIIRAVFLDRIKNAYQRNPNLASLVVDPEFAREMVQRQAAWRRVVGLAISAGISTPGMCASLSYFDTYRRARLPANLVQAQRDLFGAHANERIDRPGSFHTEWTKLARQTGAGVGAFN</sequence>
<dbReference type="InterPro" id="IPR006115">
    <property type="entry name" value="6PGDH_NADP-bd"/>
</dbReference>
<evidence type="ECO:0000313" key="10">
    <source>
        <dbReference type="Proteomes" id="UP000030687"/>
    </source>
</evidence>
<dbReference type="KEGG" id="cic:CICLE_v10023851mg"/>
<dbReference type="SUPFAM" id="SSF51735">
    <property type="entry name" value="NAD(P)-binding Rossmann-fold domains"/>
    <property type="match status" value="1"/>
</dbReference>
<evidence type="ECO:0000256" key="5">
    <source>
        <dbReference type="ARBA" id="ARBA00023064"/>
    </source>
</evidence>
<dbReference type="UniPathway" id="UPA00115">
    <property type="reaction ID" value="UER00410"/>
</dbReference>
<dbReference type="SMART" id="SM01350">
    <property type="entry name" value="6PGD"/>
    <property type="match status" value="1"/>
</dbReference>
<dbReference type="STRING" id="85681.V4VQA7"/>
<dbReference type="GO" id="GO:0050661">
    <property type="term" value="F:NADP binding"/>
    <property type="evidence" value="ECO:0007669"/>
    <property type="project" value="InterPro"/>
</dbReference>
<dbReference type="FunFam" id="1.20.5.320:FF:000001">
    <property type="entry name" value="6-phosphogluconate dehydrogenase, decarboxylating"/>
    <property type="match status" value="1"/>
</dbReference>
<dbReference type="PIRSF" id="PIRSF000109">
    <property type="entry name" value="6PGD"/>
    <property type="match status" value="1"/>
</dbReference>
<evidence type="ECO:0000256" key="7">
    <source>
        <dbReference type="PIRSR" id="PIRSR000109-1"/>
    </source>
</evidence>
<dbReference type="InterPro" id="IPR036291">
    <property type="entry name" value="NAD(P)-bd_dom_sf"/>
</dbReference>
<name>V4VQA7_CITCL</name>
<feature type="active site" description="Proton donor" evidence="7">
    <location>
        <position position="154"/>
    </location>
</feature>
<dbReference type="OMA" id="SHGIDKK"/>
<comment type="similarity">
    <text evidence="2">Belongs to the 6-phosphogluconate dehydrogenase family.</text>
</comment>